<evidence type="ECO:0000256" key="2">
    <source>
        <dbReference type="ARBA" id="ARBA00023242"/>
    </source>
</evidence>
<dbReference type="PANTHER" id="PTHR13681:SF26">
    <property type="entry name" value="SURVIVAL OF MOTOR NEURON-RELATED-SPLICING FACTOR 30"/>
    <property type="match status" value="1"/>
</dbReference>
<dbReference type="SMART" id="SM00333">
    <property type="entry name" value="TUDOR"/>
    <property type="match status" value="1"/>
</dbReference>
<keyword evidence="2" id="KW-0539">Nucleus</keyword>
<dbReference type="EMBL" id="BQKY01000006">
    <property type="protein sequence ID" value="GJN90257.1"/>
    <property type="molecule type" value="Genomic_DNA"/>
</dbReference>
<feature type="region of interest" description="Disordered" evidence="3">
    <location>
        <begin position="159"/>
        <end position="267"/>
    </location>
</feature>
<reference evidence="5 6" key="1">
    <citation type="submission" date="2021-12" db="EMBL/GenBank/DDBJ databases">
        <title>High titer production of polyol ester of fatty acids by Rhodotorula paludigena BS15 towards product separation-free biomass refinery.</title>
        <authorList>
            <person name="Mano J."/>
            <person name="Ono H."/>
            <person name="Tanaka T."/>
            <person name="Naito K."/>
            <person name="Sushida H."/>
            <person name="Ike M."/>
            <person name="Tokuyasu K."/>
            <person name="Kitaoka M."/>
        </authorList>
    </citation>
    <scope>NUCLEOTIDE SEQUENCE [LARGE SCALE GENOMIC DNA]</scope>
    <source>
        <strain evidence="5 6">BS15</strain>
    </source>
</reference>
<dbReference type="PROSITE" id="PS50304">
    <property type="entry name" value="TUDOR"/>
    <property type="match status" value="1"/>
</dbReference>
<name>A0AAV5GLA5_9BASI</name>
<dbReference type="Gene3D" id="2.30.30.140">
    <property type="match status" value="1"/>
</dbReference>
<keyword evidence="6" id="KW-1185">Reference proteome</keyword>
<dbReference type="GO" id="GO:0005634">
    <property type="term" value="C:nucleus"/>
    <property type="evidence" value="ECO:0007669"/>
    <property type="project" value="UniProtKB-SubCell"/>
</dbReference>
<feature type="domain" description="Tudor" evidence="4">
    <location>
        <begin position="101"/>
        <end position="162"/>
    </location>
</feature>
<dbReference type="InterPro" id="IPR002999">
    <property type="entry name" value="Tudor"/>
</dbReference>
<evidence type="ECO:0000256" key="3">
    <source>
        <dbReference type="SAM" id="MobiDB-lite"/>
    </source>
</evidence>
<feature type="compositionally biased region" description="Basic and acidic residues" evidence="3">
    <location>
        <begin position="159"/>
        <end position="193"/>
    </location>
</feature>
<organism evidence="5 6">
    <name type="scientific">Rhodotorula paludigena</name>
    <dbReference type="NCBI Taxonomy" id="86838"/>
    <lineage>
        <taxon>Eukaryota</taxon>
        <taxon>Fungi</taxon>
        <taxon>Dikarya</taxon>
        <taxon>Basidiomycota</taxon>
        <taxon>Pucciniomycotina</taxon>
        <taxon>Microbotryomycetes</taxon>
        <taxon>Sporidiobolales</taxon>
        <taxon>Sporidiobolaceae</taxon>
        <taxon>Rhodotorula</taxon>
    </lineage>
</organism>
<dbReference type="PANTHER" id="PTHR13681">
    <property type="entry name" value="SURVIVAL OF MOTOR NEURON-RELATED-SPLICING FACTOR 30-RELATED"/>
    <property type="match status" value="1"/>
</dbReference>
<protein>
    <recommendedName>
        <fullName evidence="4">Tudor domain-containing protein</fullName>
    </recommendedName>
</protein>
<evidence type="ECO:0000313" key="5">
    <source>
        <dbReference type="EMBL" id="GJN90257.1"/>
    </source>
</evidence>
<dbReference type="Proteomes" id="UP001342314">
    <property type="component" value="Unassembled WGS sequence"/>
</dbReference>
<dbReference type="SUPFAM" id="SSF63748">
    <property type="entry name" value="Tudor/PWWP/MBT"/>
    <property type="match status" value="1"/>
</dbReference>
<sequence>MNQEELETYEIKLSLAKDPGNAELLTLKSELEDLIALTRQYLGASAPSGGASAPGTAATTTSVSPATRPASAASTSGPSSSRAPASAGSSSAAGAAKAPPRFATGDDCSCRYSDGKWYPARITSISGSADRPVYTVVFRGYDTPEVVQAGDVRALNKWDAKEAAEREREGEREAAGKRKAGDAQLSKDELEKERKRKKNEKKAETQKAKQEEQAGRQKSWQSFAKKGAKKGIHIPGVSGESMFKSPEDRNPNAKVGVVGGGRGMTSVAQRKRQTFEALGDE</sequence>
<gene>
    <name evidence="5" type="ORF">Rhopal_003258-T1</name>
</gene>
<dbReference type="AlphaFoldDB" id="A0AAV5GLA5"/>
<proteinExistence type="predicted"/>
<accession>A0AAV5GLA5</accession>
<feature type="compositionally biased region" description="Basic and acidic residues" evidence="3">
    <location>
        <begin position="201"/>
        <end position="215"/>
    </location>
</feature>
<evidence type="ECO:0000259" key="4">
    <source>
        <dbReference type="PROSITE" id="PS50304"/>
    </source>
</evidence>
<evidence type="ECO:0000256" key="1">
    <source>
        <dbReference type="ARBA" id="ARBA00004123"/>
    </source>
</evidence>
<comment type="caution">
    <text evidence="5">The sequence shown here is derived from an EMBL/GenBank/DDBJ whole genome shotgun (WGS) entry which is preliminary data.</text>
</comment>
<feature type="region of interest" description="Disordered" evidence="3">
    <location>
        <begin position="45"/>
        <end position="105"/>
    </location>
</feature>
<comment type="subcellular location">
    <subcellularLocation>
        <location evidence="1">Nucleus</location>
    </subcellularLocation>
</comment>
<feature type="compositionally biased region" description="Low complexity" evidence="3">
    <location>
        <begin position="45"/>
        <end position="103"/>
    </location>
</feature>
<evidence type="ECO:0000313" key="6">
    <source>
        <dbReference type="Proteomes" id="UP001342314"/>
    </source>
</evidence>